<dbReference type="Proteomes" id="UP000243528">
    <property type="component" value="Unassembled WGS sequence"/>
</dbReference>
<dbReference type="RefSeq" id="WP_165358562.1">
    <property type="nucleotide sequence ID" value="NZ_ML142904.1"/>
</dbReference>
<dbReference type="InterPro" id="IPR051534">
    <property type="entry name" value="CBASS_pafABC_assoc_protein"/>
</dbReference>
<dbReference type="EMBL" id="PYGE01000022">
    <property type="protein sequence ID" value="PSK97572.1"/>
    <property type="molecule type" value="Genomic_DNA"/>
</dbReference>
<dbReference type="SUPFAM" id="SSF46785">
    <property type="entry name" value="Winged helix' DNA-binding domain"/>
    <property type="match status" value="1"/>
</dbReference>
<dbReference type="InterPro" id="IPR036388">
    <property type="entry name" value="WH-like_DNA-bd_sf"/>
</dbReference>
<feature type="compositionally biased region" description="Basic and acidic residues" evidence="1">
    <location>
        <begin position="12"/>
        <end position="21"/>
    </location>
</feature>
<dbReference type="Gene3D" id="1.10.10.10">
    <property type="entry name" value="Winged helix-like DNA-binding domain superfamily/Winged helix DNA-binding domain"/>
    <property type="match status" value="1"/>
</dbReference>
<reference evidence="4 5" key="1">
    <citation type="submission" date="2018-03" db="EMBL/GenBank/DDBJ databases">
        <title>Genomic Encyclopedia of Archaeal and Bacterial Type Strains, Phase II (KMG-II): from individual species to whole genera.</title>
        <authorList>
            <person name="Goeker M."/>
        </authorList>
    </citation>
    <scope>NUCLEOTIDE SEQUENCE [LARGE SCALE GENOMIC DNA]</scope>
    <source>
        <strain evidence="4 5">DSM 45211</strain>
    </source>
</reference>
<dbReference type="InterPro" id="IPR036390">
    <property type="entry name" value="WH_DNA-bd_sf"/>
</dbReference>
<dbReference type="Pfam" id="PF08279">
    <property type="entry name" value="HTH_11"/>
    <property type="match status" value="1"/>
</dbReference>
<dbReference type="PANTHER" id="PTHR34580">
    <property type="match status" value="1"/>
</dbReference>
<proteinExistence type="predicted"/>
<gene>
    <name evidence="4" type="ORF">CLV30_12264</name>
</gene>
<feature type="region of interest" description="Disordered" evidence="1">
    <location>
        <begin position="1"/>
        <end position="21"/>
    </location>
</feature>
<evidence type="ECO:0000256" key="1">
    <source>
        <dbReference type="SAM" id="MobiDB-lite"/>
    </source>
</evidence>
<name>A0A2P8DK19_9ACTN</name>
<dbReference type="PROSITE" id="PS52050">
    <property type="entry name" value="WYL"/>
    <property type="match status" value="1"/>
</dbReference>
<dbReference type="PANTHER" id="PTHR34580:SF3">
    <property type="entry name" value="PROTEIN PAFB"/>
    <property type="match status" value="1"/>
</dbReference>
<dbReference type="Pfam" id="PF13280">
    <property type="entry name" value="WYL"/>
    <property type="match status" value="1"/>
</dbReference>
<organism evidence="4 5">
    <name type="scientific">Haloactinopolyspora alba</name>
    <dbReference type="NCBI Taxonomy" id="648780"/>
    <lineage>
        <taxon>Bacteria</taxon>
        <taxon>Bacillati</taxon>
        <taxon>Actinomycetota</taxon>
        <taxon>Actinomycetes</taxon>
        <taxon>Jiangellales</taxon>
        <taxon>Jiangellaceae</taxon>
        <taxon>Haloactinopolyspora</taxon>
    </lineage>
</organism>
<dbReference type="AlphaFoldDB" id="A0A2P8DK19"/>
<feature type="domain" description="WYL" evidence="3">
    <location>
        <begin position="158"/>
        <end position="223"/>
    </location>
</feature>
<keyword evidence="5" id="KW-1185">Reference proteome</keyword>
<evidence type="ECO:0000259" key="2">
    <source>
        <dbReference type="Pfam" id="PF08279"/>
    </source>
</evidence>
<evidence type="ECO:0000259" key="3">
    <source>
        <dbReference type="Pfam" id="PF13280"/>
    </source>
</evidence>
<feature type="domain" description="Helix-turn-helix type 11" evidence="2">
    <location>
        <begin position="22"/>
        <end position="78"/>
    </location>
</feature>
<comment type="caution">
    <text evidence="4">The sequence shown here is derived from an EMBL/GenBank/DDBJ whole genome shotgun (WGS) entry which is preliminary data.</text>
</comment>
<accession>A0A2P8DK19</accession>
<dbReference type="InterPro" id="IPR026881">
    <property type="entry name" value="WYL_dom"/>
</dbReference>
<evidence type="ECO:0000313" key="5">
    <source>
        <dbReference type="Proteomes" id="UP000243528"/>
    </source>
</evidence>
<sequence length="249" mass="27015">MRQPASRLVPDPVDRSGNRPDRLDALTRELRSAGSRGRTSAWLAERLGVSTRTVKRDVTALQRAGVPILASSGPQGGYVLDDSAPASSVSLTAEEVLAIVVGLQATPDQPFAGSAHDAVSKLLRALPDELRTTVADGAGRIWIRPGESGHAADHEVRAVLTRAAREHRVVLLDYEPTDEPATPGRQVEPLGFAQSRGRWFALAWCRDTDSGRWFGLDDITAAQATHETFDPRDVRDVFRTTTLDAPPRD</sequence>
<evidence type="ECO:0000313" key="4">
    <source>
        <dbReference type="EMBL" id="PSK97572.1"/>
    </source>
</evidence>
<protein>
    <submittedName>
        <fullName evidence="4">HTH domain-containing protein</fullName>
    </submittedName>
</protein>
<dbReference type="InterPro" id="IPR013196">
    <property type="entry name" value="HTH_11"/>
</dbReference>